<dbReference type="InterPro" id="IPR036291">
    <property type="entry name" value="NAD(P)-bd_dom_sf"/>
</dbReference>
<dbReference type="STRING" id="44689.Q54PU9"/>
<dbReference type="KEGG" id="ddi:DDB_G0284277"/>
<evidence type="ECO:0008006" key="3">
    <source>
        <dbReference type="Google" id="ProtNLM"/>
    </source>
</evidence>
<dbReference type="PRINTS" id="PR00081">
    <property type="entry name" value="GDHRDH"/>
</dbReference>
<dbReference type="SUPFAM" id="SSF51735">
    <property type="entry name" value="NAD(P)-binding Rossmann-fold domains"/>
    <property type="match status" value="1"/>
</dbReference>
<sequence length="289" mass="32349">MDSGTQDNRVWYITGCTSGVAQALIEKIFANPNCKVAGTSRDIKKIEKLSFANNPNFLGLEIDIKNEQNIKDSVEKTIKHFGDLTHVVNCAGYAVVGAIEEGTEQDYQDLFESLVFYPLRVIRSVLPHMRSKKFGYIFNVGSIAGINAHPRYGAYASAKSALNSISQGLGADVKPFNIKVTCLVLGHFMTNFQNHVVSENALVSNMIPEYDTQNFWSKMITPFMKILTQGDVKKLADLVVNHYANQQELPYNLFIGPKETFIGVDRKIKDLQDQVTSQREFNSNVVLEK</sequence>
<organism evidence="1 2">
    <name type="scientific">Dictyostelium discoideum</name>
    <name type="common">Social amoeba</name>
    <dbReference type="NCBI Taxonomy" id="44689"/>
    <lineage>
        <taxon>Eukaryota</taxon>
        <taxon>Amoebozoa</taxon>
        <taxon>Evosea</taxon>
        <taxon>Eumycetozoa</taxon>
        <taxon>Dictyostelia</taxon>
        <taxon>Dictyosteliales</taxon>
        <taxon>Dictyosteliaceae</taxon>
        <taxon>Dictyostelium</taxon>
    </lineage>
</organism>
<dbReference type="CDD" id="cd05374">
    <property type="entry name" value="17beta-HSD-like_SDR_c"/>
    <property type="match status" value="1"/>
</dbReference>
<name>Q54PU9_DICDI</name>
<dbReference type="InterPro" id="IPR002347">
    <property type="entry name" value="SDR_fam"/>
</dbReference>
<reference evidence="1 2" key="1">
    <citation type="journal article" date="2005" name="Nature">
        <title>The genome of the social amoeba Dictyostelium discoideum.</title>
        <authorList>
            <consortium name="The Dictyostelium discoideum Sequencing Consortium"/>
            <person name="Eichinger L."/>
            <person name="Pachebat J.A."/>
            <person name="Glockner G."/>
            <person name="Rajandream M.A."/>
            <person name="Sucgang R."/>
            <person name="Berriman M."/>
            <person name="Song J."/>
            <person name="Olsen R."/>
            <person name="Szafranski K."/>
            <person name="Xu Q."/>
            <person name="Tunggal B."/>
            <person name="Kummerfeld S."/>
            <person name="Madera M."/>
            <person name="Konfortov B.A."/>
            <person name="Rivero F."/>
            <person name="Bankier A.T."/>
            <person name="Lehmann R."/>
            <person name="Hamlin N."/>
            <person name="Davies R."/>
            <person name="Gaudet P."/>
            <person name="Fey P."/>
            <person name="Pilcher K."/>
            <person name="Chen G."/>
            <person name="Saunders D."/>
            <person name="Sodergren E."/>
            <person name="Davis P."/>
            <person name="Kerhornou A."/>
            <person name="Nie X."/>
            <person name="Hall N."/>
            <person name="Anjard C."/>
            <person name="Hemphill L."/>
            <person name="Bason N."/>
            <person name="Farbrother P."/>
            <person name="Desany B."/>
            <person name="Just E."/>
            <person name="Morio T."/>
            <person name="Rost R."/>
            <person name="Churcher C."/>
            <person name="Cooper J."/>
            <person name="Haydock S."/>
            <person name="van Driessche N."/>
            <person name="Cronin A."/>
            <person name="Goodhead I."/>
            <person name="Muzny D."/>
            <person name="Mourier T."/>
            <person name="Pain A."/>
            <person name="Lu M."/>
            <person name="Harper D."/>
            <person name="Lindsay R."/>
            <person name="Hauser H."/>
            <person name="James K."/>
            <person name="Quiles M."/>
            <person name="Madan Babu M."/>
            <person name="Saito T."/>
            <person name="Buchrieser C."/>
            <person name="Wardroper A."/>
            <person name="Felder M."/>
            <person name="Thangavelu M."/>
            <person name="Johnson D."/>
            <person name="Knights A."/>
            <person name="Loulseged H."/>
            <person name="Mungall K."/>
            <person name="Oliver K."/>
            <person name="Price C."/>
            <person name="Quail M.A."/>
            <person name="Urushihara H."/>
            <person name="Hernandez J."/>
            <person name="Rabbinowitsch E."/>
            <person name="Steffen D."/>
            <person name="Sanders M."/>
            <person name="Ma J."/>
            <person name="Kohara Y."/>
            <person name="Sharp S."/>
            <person name="Simmonds M."/>
            <person name="Spiegler S."/>
            <person name="Tivey A."/>
            <person name="Sugano S."/>
            <person name="White B."/>
            <person name="Walker D."/>
            <person name="Woodward J."/>
            <person name="Winckler T."/>
            <person name="Tanaka Y."/>
            <person name="Shaulsky G."/>
            <person name="Schleicher M."/>
            <person name="Weinstock G."/>
            <person name="Rosenthal A."/>
            <person name="Cox E.C."/>
            <person name="Chisholm R.L."/>
            <person name="Gibbs R."/>
            <person name="Loomis W.F."/>
            <person name="Platzer M."/>
            <person name="Kay R.R."/>
            <person name="Williams J."/>
            <person name="Dear P.H."/>
            <person name="Noegel A.A."/>
            <person name="Barrell B."/>
            <person name="Kuspa A."/>
        </authorList>
    </citation>
    <scope>NUCLEOTIDE SEQUENCE [LARGE SCALE GENOMIC DNA]</scope>
    <source>
        <strain evidence="1 2">AX4</strain>
    </source>
</reference>
<dbReference type="InParanoid" id="Q54PU9"/>
<dbReference type="dictyBase" id="DDB_G0284277"/>
<dbReference type="HOGENOM" id="CLU_010194_2_9_1"/>
<dbReference type="InterPro" id="IPR051911">
    <property type="entry name" value="SDR_oxidoreductase"/>
</dbReference>
<comment type="caution">
    <text evidence="1">The sequence shown here is derived from an EMBL/GenBank/DDBJ whole genome shotgun (WGS) entry which is preliminary data.</text>
</comment>
<dbReference type="PANTHER" id="PTHR43976:SF11">
    <property type="entry name" value="SHORT-CHAIN DEHYDROGENASE_REDUCTASE FAMILY PROTEIN"/>
    <property type="match status" value="1"/>
</dbReference>
<gene>
    <name evidence="1" type="ORF">DDB_G0284277</name>
</gene>
<dbReference type="PANTHER" id="PTHR43976">
    <property type="entry name" value="SHORT CHAIN DEHYDROGENASE"/>
    <property type="match status" value="1"/>
</dbReference>
<accession>Q54PU9</accession>
<dbReference type="VEuPathDB" id="AmoebaDB:DDB_G0284277"/>
<dbReference type="SMR" id="Q54PU9"/>
<dbReference type="PhylomeDB" id="Q54PU9"/>
<dbReference type="AlphaFoldDB" id="Q54PU9"/>
<protein>
    <recommendedName>
        <fullName evidence="3">Short-chain dehydrogenase/reductase family protein</fullName>
    </recommendedName>
</protein>
<dbReference type="InterPro" id="IPR020904">
    <property type="entry name" value="Sc_DH/Rdtase_CS"/>
</dbReference>
<dbReference type="Gene3D" id="3.40.50.720">
    <property type="entry name" value="NAD(P)-binding Rossmann-like Domain"/>
    <property type="match status" value="1"/>
</dbReference>
<dbReference type="Proteomes" id="UP000002195">
    <property type="component" value="Unassembled WGS sequence"/>
</dbReference>
<dbReference type="PaxDb" id="44689-DDB0185943"/>
<dbReference type="GeneID" id="8624527"/>
<dbReference type="RefSeq" id="XP_638696.1">
    <property type="nucleotide sequence ID" value="XM_633604.1"/>
</dbReference>
<dbReference type="OMA" id="MHVTREA"/>
<dbReference type="eggNOG" id="KOG1209">
    <property type="taxonomic scope" value="Eukaryota"/>
</dbReference>
<proteinExistence type="predicted"/>
<dbReference type="EMBL" id="AAFI02000064">
    <property type="protein sequence ID" value="EAL65327.1"/>
    <property type="molecule type" value="Genomic_DNA"/>
</dbReference>
<dbReference type="PROSITE" id="PS00061">
    <property type="entry name" value="ADH_SHORT"/>
    <property type="match status" value="1"/>
</dbReference>
<keyword evidence="2" id="KW-1185">Reference proteome</keyword>
<dbReference type="Pfam" id="PF00106">
    <property type="entry name" value="adh_short"/>
    <property type="match status" value="1"/>
</dbReference>
<evidence type="ECO:0000313" key="2">
    <source>
        <dbReference type="Proteomes" id="UP000002195"/>
    </source>
</evidence>
<evidence type="ECO:0000313" key="1">
    <source>
        <dbReference type="EMBL" id="EAL65327.1"/>
    </source>
</evidence>